<dbReference type="Proteomes" id="UP000299102">
    <property type="component" value="Unassembled WGS sequence"/>
</dbReference>
<proteinExistence type="predicted"/>
<organism evidence="1 2">
    <name type="scientific">Eumeta variegata</name>
    <name type="common">Bagworm moth</name>
    <name type="synonym">Eumeta japonica</name>
    <dbReference type="NCBI Taxonomy" id="151549"/>
    <lineage>
        <taxon>Eukaryota</taxon>
        <taxon>Metazoa</taxon>
        <taxon>Ecdysozoa</taxon>
        <taxon>Arthropoda</taxon>
        <taxon>Hexapoda</taxon>
        <taxon>Insecta</taxon>
        <taxon>Pterygota</taxon>
        <taxon>Neoptera</taxon>
        <taxon>Endopterygota</taxon>
        <taxon>Lepidoptera</taxon>
        <taxon>Glossata</taxon>
        <taxon>Ditrysia</taxon>
        <taxon>Tineoidea</taxon>
        <taxon>Psychidae</taxon>
        <taxon>Oiketicinae</taxon>
        <taxon>Eumeta</taxon>
    </lineage>
</organism>
<dbReference type="AlphaFoldDB" id="A0A4C1W8Y4"/>
<evidence type="ECO:0000313" key="2">
    <source>
        <dbReference type="Proteomes" id="UP000299102"/>
    </source>
</evidence>
<comment type="caution">
    <text evidence="1">The sequence shown here is derived from an EMBL/GenBank/DDBJ whole genome shotgun (WGS) entry which is preliminary data.</text>
</comment>
<dbReference type="EMBL" id="BGZK01000493">
    <property type="protein sequence ID" value="GBP46989.1"/>
    <property type="molecule type" value="Genomic_DNA"/>
</dbReference>
<accession>A0A4C1W8Y4</accession>
<reference evidence="1 2" key="1">
    <citation type="journal article" date="2019" name="Commun. Biol.">
        <title>The bagworm genome reveals a unique fibroin gene that provides high tensile strength.</title>
        <authorList>
            <person name="Kono N."/>
            <person name="Nakamura H."/>
            <person name="Ohtoshi R."/>
            <person name="Tomita M."/>
            <person name="Numata K."/>
            <person name="Arakawa K."/>
        </authorList>
    </citation>
    <scope>NUCLEOTIDE SEQUENCE [LARGE SCALE GENOMIC DNA]</scope>
</reference>
<evidence type="ECO:0000313" key="1">
    <source>
        <dbReference type="EMBL" id="GBP46989.1"/>
    </source>
</evidence>
<sequence>MIYKSIYINRTTYPRPRSMVETNGPAGQKPPLLGPQWSAHYSALVNVDKGHKAADFISADPRRDSKCQNAISRSLRFSNIKKRLNRNRTPLLNRKITAG</sequence>
<keyword evidence="2" id="KW-1185">Reference proteome</keyword>
<name>A0A4C1W8Y4_EUMVA</name>
<gene>
    <name evidence="1" type="ORF">EVAR_32508_1</name>
</gene>
<protein>
    <submittedName>
        <fullName evidence="1">Uncharacterized protein</fullName>
    </submittedName>
</protein>